<dbReference type="Proteomes" id="UP000738325">
    <property type="component" value="Unassembled WGS sequence"/>
</dbReference>
<keyword evidence="1" id="KW-0808">Transferase</keyword>
<keyword evidence="5" id="KW-1185">Reference proteome</keyword>
<reference evidence="4" key="1">
    <citation type="journal article" date="2020" name="Fungal Divers.">
        <title>Resolving the Mortierellaceae phylogeny through synthesis of multi-gene phylogenetics and phylogenomics.</title>
        <authorList>
            <person name="Vandepol N."/>
            <person name="Liber J."/>
            <person name="Desiro A."/>
            <person name="Na H."/>
            <person name="Kennedy M."/>
            <person name="Barry K."/>
            <person name="Grigoriev I.V."/>
            <person name="Miller A.N."/>
            <person name="O'Donnell K."/>
            <person name="Stajich J.E."/>
            <person name="Bonito G."/>
        </authorList>
    </citation>
    <scope>NUCLEOTIDE SEQUENCE</scope>
    <source>
        <strain evidence="4">REB-010B</strain>
    </source>
</reference>
<dbReference type="EMBL" id="JAAAIP010000045">
    <property type="protein sequence ID" value="KAG0327921.1"/>
    <property type="molecule type" value="Genomic_DNA"/>
</dbReference>
<dbReference type="InterPro" id="IPR051635">
    <property type="entry name" value="SNAT-like"/>
</dbReference>
<dbReference type="CDD" id="cd04301">
    <property type="entry name" value="NAT_SF"/>
    <property type="match status" value="1"/>
</dbReference>
<dbReference type="InterPro" id="IPR016181">
    <property type="entry name" value="Acyl_CoA_acyltransferase"/>
</dbReference>
<dbReference type="GO" id="GO:0004059">
    <property type="term" value="F:aralkylamine N-acetyltransferase activity"/>
    <property type="evidence" value="ECO:0007669"/>
    <property type="project" value="TreeGrafter"/>
</dbReference>
<protein>
    <recommendedName>
        <fullName evidence="3">N-acetyltransferase domain-containing protein</fullName>
    </recommendedName>
</protein>
<gene>
    <name evidence="4" type="ORF">BGZ99_006593</name>
</gene>
<dbReference type="SUPFAM" id="SSF55729">
    <property type="entry name" value="Acyl-CoA N-acyltransferases (Nat)"/>
    <property type="match status" value="1"/>
</dbReference>
<sequence>MTNPRTGNLSLEYRLVPAEDVLKAYTIESAEYPESEAASLENLVYRQQVAPLLFLGCYTHEQKDADNNNSNNMYNDEAAPTLIGYIVSTLSSDTSLTHSSMSTHDPQGSSVCIHSVCVTSAYQRRGIAIAMVKEYLKHLQQHVHIPAISTSSDDSQELADRNTNLVGVKRVLLIAHNELIGLYARAGFELVGQSAVEHGPDPWYEMIYRL</sequence>
<dbReference type="OrthoDB" id="30840at2759"/>
<evidence type="ECO:0000259" key="3">
    <source>
        <dbReference type="PROSITE" id="PS51186"/>
    </source>
</evidence>
<dbReference type="InterPro" id="IPR000182">
    <property type="entry name" value="GNAT_dom"/>
</dbReference>
<dbReference type="PANTHER" id="PTHR10908:SF0">
    <property type="entry name" value="SEROTONIN N-ACETYLTRANSFERASE"/>
    <property type="match status" value="1"/>
</dbReference>
<dbReference type="Pfam" id="PF00583">
    <property type="entry name" value="Acetyltransf_1"/>
    <property type="match status" value="1"/>
</dbReference>
<dbReference type="Gene3D" id="3.40.630.30">
    <property type="match status" value="1"/>
</dbReference>
<dbReference type="AlphaFoldDB" id="A0A9P6UZR1"/>
<keyword evidence="2" id="KW-0012">Acyltransferase</keyword>
<organism evidence="4 5">
    <name type="scientific">Dissophora globulifera</name>
    <dbReference type="NCBI Taxonomy" id="979702"/>
    <lineage>
        <taxon>Eukaryota</taxon>
        <taxon>Fungi</taxon>
        <taxon>Fungi incertae sedis</taxon>
        <taxon>Mucoromycota</taxon>
        <taxon>Mortierellomycotina</taxon>
        <taxon>Mortierellomycetes</taxon>
        <taxon>Mortierellales</taxon>
        <taxon>Mortierellaceae</taxon>
        <taxon>Dissophora</taxon>
    </lineage>
</organism>
<comment type="caution">
    <text evidence="4">The sequence shown here is derived from an EMBL/GenBank/DDBJ whole genome shotgun (WGS) entry which is preliminary data.</text>
</comment>
<evidence type="ECO:0000256" key="2">
    <source>
        <dbReference type="ARBA" id="ARBA00023315"/>
    </source>
</evidence>
<proteinExistence type="predicted"/>
<dbReference type="PROSITE" id="PS51186">
    <property type="entry name" value="GNAT"/>
    <property type="match status" value="1"/>
</dbReference>
<evidence type="ECO:0000256" key="1">
    <source>
        <dbReference type="ARBA" id="ARBA00022679"/>
    </source>
</evidence>
<name>A0A9P6UZR1_9FUNG</name>
<feature type="domain" description="N-acetyltransferase" evidence="3">
    <location>
        <begin position="11"/>
        <end position="210"/>
    </location>
</feature>
<evidence type="ECO:0000313" key="5">
    <source>
        <dbReference type="Proteomes" id="UP000738325"/>
    </source>
</evidence>
<accession>A0A9P6UZR1</accession>
<dbReference type="GO" id="GO:0005737">
    <property type="term" value="C:cytoplasm"/>
    <property type="evidence" value="ECO:0007669"/>
    <property type="project" value="TreeGrafter"/>
</dbReference>
<dbReference type="PANTHER" id="PTHR10908">
    <property type="entry name" value="SEROTONIN N-ACETYLTRANSFERASE"/>
    <property type="match status" value="1"/>
</dbReference>
<evidence type="ECO:0000313" key="4">
    <source>
        <dbReference type="EMBL" id="KAG0327921.1"/>
    </source>
</evidence>